<feature type="transmembrane region" description="Helical" evidence="8">
    <location>
        <begin position="270"/>
        <end position="294"/>
    </location>
</feature>
<evidence type="ECO:0000313" key="10">
    <source>
        <dbReference type="Proteomes" id="UP001319060"/>
    </source>
</evidence>
<dbReference type="PANTHER" id="PTHR34975:SF2">
    <property type="entry name" value="SPORE GERMINATION PROTEIN A2"/>
    <property type="match status" value="1"/>
</dbReference>
<accession>A0ABS2ZDI6</accession>
<evidence type="ECO:0000313" key="9">
    <source>
        <dbReference type="EMBL" id="MBN3545511.1"/>
    </source>
</evidence>
<dbReference type="Proteomes" id="UP001319060">
    <property type="component" value="Unassembled WGS sequence"/>
</dbReference>
<keyword evidence="7 8" id="KW-0472">Membrane</keyword>
<evidence type="ECO:0000256" key="5">
    <source>
        <dbReference type="ARBA" id="ARBA00022692"/>
    </source>
</evidence>
<reference evidence="9 10" key="1">
    <citation type="submission" date="2021-01" db="EMBL/GenBank/DDBJ databases">
        <title>Genome Sequencing of Type Strains.</title>
        <authorList>
            <person name="Lemaire J.F."/>
            <person name="Inderbitzin P."/>
            <person name="Collins S.B."/>
            <person name="Wespe N."/>
            <person name="Knight-Connoni V."/>
        </authorList>
    </citation>
    <scope>NUCLEOTIDE SEQUENCE [LARGE SCALE GENOMIC DNA]</scope>
    <source>
        <strain evidence="9 10">DSM 14730</strain>
    </source>
</reference>
<protein>
    <submittedName>
        <fullName evidence="9">Endospore germination permease</fullName>
    </submittedName>
</protein>
<feature type="transmembrane region" description="Helical" evidence="8">
    <location>
        <begin position="219"/>
        <end position="241"/>
    </location>
</feature>
<feature type="transmembrane region" description="Helical" evidence="8">
    <location>
        <begin position="80"/>
        <end position="103"/>
    </location>
</feature>
<feature type="transmembrane region" description="Helical" evidence="8">
    <location>
        <begin position="144"/>
        <end position="162"/>
    </location>
</feature>
<feature type="transmembrane region" description="Helical" evidence="8">
    <location>
        <begin position="337"/>
        <end position="357"/>
    </location>
</feature>
<dbReference type="Gene3D" id="1.20.1740.10">
    <property type="entry name" value="Amino acid/polyamine transporter I"/>
    <property type="match status" value="1"/>
</dbReference>
<proteinExistence type="inferred from homology"/>
<keyword evidence="10" id="KW-1185">Reference proteome</keyword>
<comment type="caution">
    <text evidence="9">The sequence shown here is derived from an EMBL/GenBank/DDBJ whole genome shotgun (WGS) entry which is preliminary data.</text>
</comment>
<evidence type="ECO:0000256" key="3">
    <source>
        <dbReference type="ARBA" id="ARBA00022448"/>
    </source>
</evidence>
<evidence type="ECO:0000256" key="8">
    <source>
        <dbReference type="SAM" id="Phobius"/>
    </source>
</evidence>
<feature type="transmembrane region" description="Helical" evidence="8">
    <location>
        <begin position="12"/>
        <end position="34"/>
    </location>
</feature>
<name>A0ABS2ZDI6_9BACL</name>
<feature type="transmembrane region" description="Helical" evidence="8">
    <location>
        <begin position="118"/>
        <end position="137"/>
    </location>
</feature>
<evidence type="ECO:0000256" key="4">
    <source>
        <dbReference type="ARBA" id="ARBA00022544"/>
    </source>
</evidence>
<keyword evidence="5 8" id="KW-0812">Transmembrane</keyword>
<gene>
    <name evidence="9" type="ORF">JYA64_09410</name>
</gene>
<feature type="transmembrane region" description="Helical" evidence="8">
    <location>
        <begin position="306"/>
        <end position="322"/>
    </location>
</feature>
<keyword evidence="4" id="KW-0309">Germination</keyword>
<evidence type="ECO:0000256" key="6">
    <source>
        <dbReference type="ARBA" id="ARBA00022989"/>
    </source>
</evidence>
<dbReference type="RefSeq" id="WP_188402389.1">
    <property type="nucleotide sequence ID" value="NZ_BMCE01000002.1"/>
</dbReference>
<evidence type="ECO:0000256" key="7">
    <source>
        <dbReference type="ARBA" id="ARBA00023136"/>
    </source>
</evidence>
<comment type="similarity">
    <text evidence="2">Belongs to the amino acid-polyamine-organocation (APC) superfamily. Spore germination protein (SGP) (TC 2.A.3.9) family.</text>
</comment>
<dbReference type="EMBL" id="JAFHKS010000043">
    <property type="protein sequence ID" value="MBN3545511.1"/>
    <property type="molecule type" value="Genomic_DNA"/>
</dbReference>
<feature type="transmembrane region" description="Helical" evidence="8">
    <location>
        <begin position="182"/>
        <end position="207"/>
    </location>
</feature>
<dbReference type="PANTHER" id="PTHR34975">
    <property type="entry name" value="SPORE GERMINATION PROTEIN A2"/>
    <property type="match status" value="1"/>
</dbReference>
<dbReference type="NCBIfam" id="TIGR00912">
    <property type="entry name" value="2A0309"/>
    <property type="match status" value="1"/>
</dbReference>
<comment type="subcellular location">
    <subcellularLocation>
        <location evidence="1">Membrane</location>
        <topology evidence="1">Multi-pass membrane protein</topology>
    </subcellularLocation>
</comment>
<evidence type="ECO:0000256" key="1">
    <source>
        <dbReference type="ARBA" id="ARBA00004141"/>
    </source>
</evidence>
<keyword evidence="3" id="KW-0813">Transport</keyword>
<sequence length="375" mass="41988">MINEKINVHQFLVLVTLFTIGTTILVVPSGLAAAAKQDAWIVSIVGTGIGFIVIGIYHALVRSYPEMTIIQMNEKLFGKWIGKIVSLIFISLPFIYTSILMIYNGSFLTSHIMPDTPLPVLTMLMMVIVAMGVRLGIETIARSGEIFLVFFFILFAFLVIFVSPNIEFENIQPVFESKINTIFGASINLVVTSTINSVILLMIFPLVTRYKDAIKSFYIGNFIGGAVIIVITLLSILVLGADSTARQAYPSFILARRINVGNFVQRTEGVIAVMWFITIYFKMVLYFFASVLGVSQIFNLKHYRPLTLPMALIVGALSILMFEDVVKQQNFDVKASILYSITVGLFIPLLLLLVHAIRKRKNENKDDPQLIQKRE</sequence>
<evidence type="ECO:0000256" key="2">
    <source>
        <dbReference type="ARBA" id="ARBA00007998"/>
    </source>
</evidence>
<feature type="transmembrane region" description="Helical" evidence="8">
    <location>
        <begin position="40"/>
        <end position="60"/>
    </location>
</feature>
<dbReference type="Pfam" id="PF03845">
    <property type="entry name" value="Spore_permease"/>
    <property type="match status" value="1"/>
</dbReference>
<organism evidence="9 10">
    <name type="scientific">Fictibacillus barbaricus</name>
    <dbReference type="NCBI Taxonomy" id="182136"/>
    <lineage>
        <taxon>Bacteria</taxon>
        <taxon>Bacillati</taxon>
        <taxon>Bacillota</taxon>
        <taxon>Bacilli</taxon>
        <taxon>Bacillales</taxon>
        <taxon>Fictibacillaceae</taxon>
        <taxon>Fictibacillus</taxon>
    </lineage>
</organism>
<dbReference type="InterPro" id="IPR004761">
    <property type="entry name" value="Spore_GerAB"/>
</dbReference>
<keyword evidence="6 8" id="KW-1133">Transmembrane helix</keyword>